<evidence type="ECO:0000313" key="3">
    <source>
        <dbReference type="Proteomes" id="UP000024635"/>
    </source>
</evidence>
<dbReference type="AlphaFoldDB" id="A0A016SMF7"/>
<dbReference type="Pfam" id="PF10321">
    <property type="entry name" value="7TM_GPCR_Srt"/>
    <property type="match status" value="1"/>
</dbReference>
<dbReference type="Proteomes" id="UP000024635">
    <property type="component" value="Unassembled WGS sequence"/>
</dbReference>
<dbReference type="InterPro" id="IPR019425">
    <property type="entry name" value="7TM_GPCR_serpentine_rcpt_Srt"/>
</dbReference>
<name>A0A016SMF7_9BILA</name>
<dbReference type="EMBL" id="JARK01001536">
    <property type="protein sequence ID" value="EYB91898.1"/>
    <property type="molecule type" value="Genomic_DNA"/>
</dbReference>
<keyword evidence="1" id="KW-0812">Transmembrane</keyword>
<evidence type="ECO:0000313" key="2">
    <source>
        <dbReference type="EMBL" id="EYB91898.1"/>
    </source>
</evidence>
<feature type="transmembrane region" description="Helical" evidence="1">
    <location>
        <begin position="182"/>
        <end position="203"/>
    </location>
</feature>
<feature type="transmembrane region" description="Helical" evidence="1">
    <location>
        <begin position="20"/>
        <end position="44"/>
    </location>
</feature>
<organism evidence="2 3">
    <name type="scientific">Ancylostoma ceylanicum</name>
    <dbReference type="NCBI Taxonomy" id="53326"/>
    <lineage>
        <taxon>Eukaryota</taxon>
        <taxon>Metazoa</taxon>
        <taxon>Ecdysozoa</taxon>
        <taxon>Nematoda</taxon>
        <taxon>Chromadorea</taxon>
        <taxon>Rhabditida</taxon>
        <taxon>Rhabditina</taxon>
        <taxon>Rhabditomorpha</taxon>
        <taxon>Strongyloidea</taxon>
        <taxon>Ancylostomatidae</taxon>
        <taxon>Ancylostomatinae</taxon>
        <taxon>Ancylostoma</taxon>
    </lineage>
</organism>
<dbReference type="PANTHER" id="PTHR23021">
    <property type="entry name" value="SERPENTINE RECEPTOR, CLASS T"/>
    <property type="match status" value="1"/>
</dbReference>
<gene>
    <name evidence="2" type="primary">Acey_s0200.g1679</name>
    <name evidence="2" type="ORF">Y032_0200g1679</name>
</gene>
<reference evidence="3" key="1">
    <citation type="journal article" date="2015" name="Nat. Genet.">
        <title>The genome and transcriptome of the zoonotic hookworm Ancylostoma ceylanicum identify infection-specific gene families.</title>
        <authorList>
            <person name="Schwarz E.M."/>
            <person name="Hu Y."/>
            <person name="Antoshechkin I."/>
            <person name="Miller M.M."/>
            <person name="Sternberg P.W."/>
            <person name="Aroian R.V."/>
        </authorList>
    </citation>
    <scope>NUCLEOTIDE SEQUENCE</scope>
    <source>
        <strain evidence="3">HY135</strain>
    </source>
</reference>
<feature type="transmembrane region" description="Helical" evidence="1">
    <location>
        <begin position="65"/>
        <end position="83"/>
    </location>
</feature>
<keyword evidence="3" id="KW-1185">Reference proteome</keyword>
<feature type="transmembrane region" description="Helical" evidence="1">
    <location>
        <begin position="255"/>
        <end position="275"/>
    </location>
</feature>
<evidence type="ECO:0000256" key="1">
    <source>
        <dbReference type="SAM" id="Phobius"/>
    </source>
</evidence>
<evidence type="ECO:0008006" key="4">
    <source>
        <dbReference type="Google" id="ProtNLM"/>
    </source>
</evidence>
<dbReference type="Gene3D" id="1.20.1070.10">
    <property type="entry name" value="Rhodopsin 7-helix transmembrane proteins"/>
    <property type="match status" value="1"/>
</dbReference>
<dbReference type="PANTHER" id="PTHR23021:SF88">
    <property type="entry name" value="SERPENTINE RECEPTOR, CLASS T"/>
    <property type="match status" value="1"/>
</dbReference>
<dbReference type="SUPFAM" id="SSF81321">
    <property type="entry name" value="Family A G protein-coupled receptor-like"/>
    <property type="match status" value="1"/>
</dbReference>
<comment type="caution">
    <text evidence="2">The sequence shown here is derived from an EMBL/GenBank/DDBJ whole genome shotgun (WGS) entry which is preliminary data.</text>
</comment>
<feature type="transmembrane region" description="Helical" evidence="1">
    <location>
        <begin position="103"/>
        <end position="122"/>
    </location>
</feature>
<keyword evidence="1" id="KW-1133">Transmembrane helix</keyword>
<dbReference type="OrthoDB" id="5833348at2759"/>
<protein>
    <recommendedName>
        <fullName evidence="4">G-protein coupled receptors family 1 profile domain-containing protein</fullName>
    </recommendedName>
</protein>
<proteinExistence type="predicted"/>
<sequence>MNNTEQTASSLFLLSPNVGHIIIGATYVGLALPIIPLYAVLIYVMAKDKDLVANNLYRLSNQLNCVDFGQVIFHIIVTFFIIFPHMERKYQLIARTAACTLNSLWLAMYPIMSALSISRILVVKEMISPNRFPLALKAFIVIGWLYTIGVWLWGCFTQNMTVSGVGIAYDLTKPGAPTFSQLEWYLCVPSLVVTCGAYFVIVLHMQATKRESRSLSWSREAKILFQATFLTIYMLALVVVWHYSDQWLGTDVSIAVLQATWILFLYCNPILLITLNPTIRKKVLQFIACPLRDHRTPTVISSRVNKSSIVQWRSQSHKR</sequence>
<accession>A0A016SMF7</accession>
<keyword evidence="1" id="KW-0472">Membrane</keyword>
<feature type="transmembrane region" description="Helical" evidence="1">
    <location>
        <begin position="223"/>
        <end position="243"/>
    </location>
</feature>
<feature type="transmembrane region" description="Helical" evidence="1">
    <location>
        <begin position="134"/>
        <end position="154"/>
    </location>
</feature>